<protein>
    <submittedName>
        <fullName evidence="2">Uncharacterized protein</fullName>
    </submittedName>
</protein>
<feature type="compositionally biased region" description="Basic and acidic residues" evidence="1">
    <location>
        <begin position="81"/>
        <end position="93"/>
    </location>
</feature>
<dbReference type="AlphaFoldDB" id="A0A0M2F4C1"/>
<dbReference type="Proteomes" id="UP000029435">
    <property type="component" value="Unassembled WGS sequence"/>
</dbReference>
<sequence length="105" mass="11448">MLGGHRHGETACYEAIVKTSWVKRKLALSRPMNADALLKSSECDGGNALQWHAASVSLPQPAPGIMTVSTWHAPLRCNTADSDRTGHRPDRNRHSAPRIAVALNR</sequence>
<feature type="region of interest" description="Disordered" evidence="1">
    <location>
        <begin position="80"/>
        <end position="105"/>
    </location>
</feature>
<evidence type="ECO:0000256" key="1">
    <source>
        <dbReference type="SAM" id="MobiDB-lite"/>
    </source>
</evidence>
<gene>
    <name evidence="2" type="ORF">KU74_00540</name>
</gene>
<accession>A0A0M2F4C1</accession>
<reference evidence="2 3" key="1">
    <citation type="submission" date="2014-08" db="EMBL/GenBank/DDBJ databases">
        <title>Genome sequences of NCPPB Pectobacterium isolates.</title>
        <authorList>
            <person name="Glover R.H."/>
            <person name="Sapp M."/>
            <person name="Elphinstone J."/>
        </authorList>
    </citation>
    <scope>NUCLEOTIDE SEQUENCE [LARGE SCALE GENOMIC DNA]</scope>
    <source>
        <strain evidence="2 3">LMG 21372</strain>
    </source>
</reference>
<evidence type="ECO:0000313" key="2">
    <source>
        <dbReference type="EMBL" id="KGA34987.1"/>
    </source>
</evidence>
<comment type="caution">
    <text evidence="2">The sequence shown here is derived from an EMBL/GenBank/DDBJ whole genome shotgun (WGS) entry which is preliminary data.</text>
</comment>
<organism evidence="2 3">
    <name type="scientific">Pectobacterium brasiliense</name>
    <dbReference type="NCBI Taxonomy" id="180957"/>
    <lineage>
        <taxon>Bacteria</taxon>
        <taxon>Pseudomonadati</taxon>
        <taxon>Pseudomonadota</taxon>
        <taxon>Gammaproteobacteria</taxon>
        <taxon>Enterobacterales</taxon>
        <taxon>Pectobacteriaceae</taxon>
        <taxon>Pectobacterium</taxon>
    </lineage>
</organism>
<name>A0A0M2F4C1_9GAMM</name>
<evidence type="ECO:0000313" key="3">
    <source>
        <dbReference type="Proteomes" id="UP000029435"/>
    </source>
</evidence>
<proteinExistence type="predicted"/>
<dbReference type="EMBL" id="JQOD01000001">
    <property type="protein sequence ID" value="KGA34987.1"/>
    <property type="molecule type" value="Genomic_DNA"/>
</dbReference>